<name>A0AAD5T208_9FUNG</name>
<dbReference type="SUPFAM" id="SSF56399">
    <property type="entry name" value="ADP-ribosylation"/>
    <property type="match status" value="1"/>
</dbReference>
<evidence type="ECO:0000256" key="3">
    <source>
        <dbReference type="ARBA" id="ARBA00009413"/>
    </source>
</evidence>
<dbReference type="InterPro" id="IPR012317">
    <property type="entry name" value="Poly(ADP-ribose)pol_cat_dom"/>
</dbReference>
<evidence type="ECO:0000256" key="1">
    <source>
        <dbReference type="ARBA" id="ARBA00000900"/>
    </source>
</evidence>
<dbReference type="InterPro" id="IPR001841">
    <property type="entry name" value="Znf_RING"/>
</dbReference>
<comment type="catalytic activity">
    <reaction evidence="1">
        <text>S-ubiquitinyl-[E2 ubiquitin-conjugating enzyme]-L-cysteine + [acceptor protein]-L-lysine = [E2 ubiquitin-conjugating enzyme]-L-cysteine + N(6)-ubiquitinyl-[acceptor protein]-L-lysine.</text>
        <dbReference type="EC" id="2.3.2.27"/>
    </reaction>
</comment>
<evidence type="ECO:0000256" key="9">
    <source>
        <dbReference type="RuleBase" id="RU362114"/>
    </source>
</evidence>
<comment type="caution">
    <text evidence="14">The sequence shown here is derived from an EMBL/GenBank/DDBJ whole genome shotgun (WGS) entry which is preliminary data.</text>
</comment>
<evidence type="ECO:0000256" key="4">
    <source>
        <dbReference type="ARBA" id="ARBA00022679"/>
    </source>
</evidence>
<dbReference type="EMBL" id="JADGJH010000826">
    <property type="protein sequence ID" value="KAJ3122238.1"/>
    <property type="molecule type" value="Genomic_DNA"/>
</dbReference>
<dbReference type="GO" id="GO:0003950">
    <property type="term" value="F:NAD+ poly-ADP-ribosyltransferase activity"/>
    <property type="evidence" value="ECO:0007669"/>
    <property type="project" value="UniProtKB-UniRule"/>
</dbReference>
<evidence type="ECO:0000313" key="14">
    <source>
        <dbReference type="EMBL" id="KAJ3122238.1"/>
    </source>
</evidence>
<dbReference type="PROSITE" id="PS50089">
    <property type="entry name" value="ZF_RING_2"/>
    <property type="match status" value="1"/>
</dbReference>
<keyword evidence="9" id="KW-0328">Glycosyltransferase</keyword>
<evidence type="ECO:0000259" key="11">
    <source>
        <dbReference type="PROSITE" id="PS50089"/>
    </source>
</evidence>
<dbReference type="EC" id="2.4.2.-" evidence="9"/>
<proteinExistence type="inferred from homology"/>
<comment type="pathway">
    <text evidence="2">Protein modification; protein ubiquitination.</text>
</comment>
<keyword evidence="15" id="KW-1185">Reference proteome</keyword>
<dbReference type="InterPro" id="IPR039398">
    <property type="entry name" value="Deltex_fam"/>
</dbReference>
<dbReference type="Gene3D" id="3.30.40.10">
    <property type="entry name" value="Zinc/RING finger domain, C3HC4 (zinc finger)"/>
    <property type="match status" value="1"/>
</dbReference>
<keyword evidence="9" id="KW-0520">NAD</keyword>
<protein>
    <recommendedName>
        <fullName evidence="9">Poly [ADP-ribose] polymerase</fullName>
        <shortName evidence="9">PARP</shortName>
        <ecNumber evidence="9">2.4.2.-</ecNumber>
    </recommendedName>
</protein>
<dbReference type="PROSITE" id="PS50199">
    <property type="entry name" value="ZF_RANBP2_2"/>
    <property type="match status" value="1"/>
</dbReference>
<dbReference type="Pfam" id="PF18102">
    <property type="entry name" value="DTC"/>
    <property type="match status" value="1"/>
</dbReference>
<dbReference type="GO" id="GO:0061630">
    <property type="term" value="F:ubiquitin protein ligase activity"/>
    <property type="evidence" value="ECO:0007669"/>
    <property type="project" value="UniProtKB-EC"/>
</dbReference>
<dbReference type="InterPro" id="IPR001876">
    <property type="entry name" value="Znf_RanBP2"/>
</dbReference>
<evidence type="ECO:0000256" key="10">
    <source>
        <dbReference type="SAM" id="MobiDB-lite"/>
    </source>
</evidence>
<keyword evidence="6 8" id="KW-0863">Zinc-finger</keyword>
<keyword evidence="4 9" id="KW-0808">Transferase</keyword>
<dbReference type="GO" id="GO:0008270">
    <property type="term" value="F:zinc ion binding"/>
    <property type="evidence" value="ECO:0007669"/>
    <property type="project" value="UniProtKB-KW"/>
</dbReference>
<comment type="similarity">
    <text evidence="3">Belongs to the Deltex family.</text>
</comment>
<gene>
    <name evidence="14" type="primary">DTX3L_3</name>
    <name evidence="14" type="ORF">HK100_012074</name>
</gene>
<reference evidence="14" key="1">
    <citation type="submission" date="2020-05" db="EMBL/GenBank/DDBJ databases">
        <title>Phylogenomic resolution of chytrid fungi.</title>
        <authorList>
            <person name="Stajich J.E."/>
            <person name="Amses K."/>
            <person name="Simmons R."/>
            <person name="Seto K."/>
            <person name="Myers J."/>
            <person name="Bonds A."/>
            <person name="Quandt C.A."/>
            <person name="Barry K."/>
            <person name="Liu P."/>
            <person name="Grigoriev I."/>
            <person name="Longcore J.E."/>
            <person name="James T.Y."/>
        </authorList>
    </citation>
    <scope>NUCLEOTIDE SEQUENCE</scope>
    <source>
        <strain evidence="14">JEL0513</strain>
    </source>
</reference>
<evidence type="ECO:0000259" key="13">
    <source>
        <dbReference type="PROSITE" id="PS51059"/>
    </source>
</evidence>
<keyword evidence="7" id="KW-0862">Zinc</keyword>
<evidence type="ECO:0000256" key="7">
    <source>
        <dbReference type="ARBA" id="ARBA00022833"/>
    </source>
</evidence>
<dbReference type="Pfam" id="PF00644">
    <property type="entry name" value="PARP"/>
    <property type="match status" value="1"/>
</dbReference>
<feature type="domain" description="PARP catalytic" evidence="13">
    <location>
        <begin position="1"/>
        <end position="248"/>
    </location>
</feature>
<dbReference type="InterPro" id="IPR039396">
    <property type="entry name" value="Deltex_C"/>
</dbReference>
<keyword evidence="5" id="KW-0479">Metal-binding</keyword>
<accession>A0AAD5T208</accession>
<dbReference type="SUPFAM" id="SSF57850">
    <property type="entry name" value="RING/U-box"/>
    <property type="match status" value="1"/>
</dbReference>
<evidence type="ECO:0000256" key="8">
    <source>
        <dbReference type="PROSITE-ProRule" id="PRU00322"/>
    </source>
</evidence>
<dbReference type="InterPro" id="IPR039399">
    <property type="entry name" value="Deltex_C_sf"/>
</dbReference>
<dbReference type="Gene3D" id="3.90.228.10">
    <property type="match status" value="1"/>
</dbReference>
<evidence type="ECO:0000256" key="6">
    <source>
        <dbReference type="ARBA" id="ARBA00022771"/>
    </source>
</evidence>
<dbReference type="GO" id="GO:0016567">
    <property type="term" value="P:protein ubiquitination"/>
    <property type="evidence" value="ECO:0007669"/>
    <property type="project" value="InterPro"/>
</dbReference>
<feature type="compositionally biased region" description="Low complexity" evidence="10">
    <location>
        <begin position="342"/>
        <end position="357"/>
    </location>
</feature>
<evidence type="ECO:0000313" key="15">
    <source>
        <dbReference type="Proteomes" id="UP001211907"/>
    </source>
</evidence>
<sequence length="670" mass="72564">MTSLARADADEAPNYTAAVAVAKSQTQPYTRTPVSPNSAEHAAVMRLVGPHFAMCSPYITRVVNPSLVDQFEARRRLLRAKKISGPSSSSSSSSSLSSPIPVYTDNIALLFHCTRAPLNSVLAEGLDNRVANGGLLGRGIYFADDVQKSMGYDGQSTILVFCVMLGDCLHVPVHTLVQTAVREPPKTEAQKRNKDDLFFDSIVSKPSTANEYVIYNAAQCYPLYAISYTRPAVTYPMATQQLPPFIWSTTPNLSGGHWPFLASAVFGTMKADCEHRLLRMSDLLNSNAISEKDEEPSSINADWTCVCCSTKNDEDFYSCYSCGRPKATPRSVFRKRIRTNHNGFGSSGSSSGNSGSGVTRGNANSIGTQSKNNVVVVVSDSEGESIPKKSKSLVTGNCLIDLTKSSSNTVLECDTVDLTSDSSSTAPLFQFGTTTSGTQFGRTNIFTVEDDDEDCEAINFLRANSQPVVVASVAPASISSAAPKEIECQICASDYPETDFRPLSCCKNTTMCQTCITQLTKILSTMSNTPYTHLKCPFCNKTTGTLIGECPTGTMTANIISVPGGVPGFPGCNNAIVITYNISTPPHFLHRVAYLPDNPQGRDVLSKLQIAWDRRLTFRIGTSATSGQQNVLVWAIHHKTSISGGVQRYGFPDESYLERVEEELKERGVI</sequence>
<organism evidence="14 15">
    <name type="scientific">Physocladia obscura</name>
    <dbReference type="NCBI Taxonomy" id="109957"/>
    <lineage>
        <taxon>Eukaryota</taxon>
        <taxon>Fungi</taxon>
        <taxon>Fungi incertae sedis</taxon>
        <taxon>Chytridiomycota</taxon>
        <taxon>Chytridiomycota incertae sedis</taxon>
        <taxon>Chytridiomycetes</taxon>
        <taxon>Chytridiales</taxon>
        <taxon>Chytriomycetaceae</taxon>
        <taxon>Physocladia</taxon>
    </lineage>
</organism>
<evidence type="ECO:0000259" key="12">
    <source>
        <dbReference type="PROSITE" id="PS50199"/>
    </source>
</evidence>
<dbReference type="AlphaFoldDB" id="A0AAD5T208"/>
<feature type="domain" description="RanBP2-type" evidence="12">
    <location>
        <begin position="298"/>
        <end position="328"/>
    </location>
</feature>
<dbReference type="PROSITE" id="PS51059">
    <property type="entry name" value="PARP_CATALYTIC"/>
    <property type="match status" value="1"/>
</dbReference>
<feature type="domain" description="RING-type" evidence="11">
    <location>
        <begin position="488"/>
        <end position="540"/>
    </location>
</feature>
<evidence type="ECO:0000256" key="5">
    <source>
        <dbReference type="ARBA" id="ARBA00022723"/>
    </source>
</evidence>
<dbReference type="PROSITE" id="PS01358">
    <property type="entry name" value="ZF_RANBP2_1"/>
    <property type="match status" value="1"/>
</dbReference>
<dbReference type="InterPro" id="IPR013083">
    <property type="entry name" value="Znf_RING/FYVE/PHD"/>
</dbReference>
<dbReference type="Proteomes" id="UP001211907">
    <property type="component" value="Unassembled WGS sequence"/>
</dbReference>
<feature type="region of interest" description="Disordered" evidence="10">
    <location>
        <begin position="340"/>
        <end position="367"/>
    </location>
</feature>
<dbReference type="Gene3D" id="3.30.390.130">
    <property type="match status" value="1"/>
</dbReference>
<evidence type="ECO:0000256" key="2">
    <source>
        <dbReference type="ARBA" id="ARBA00004906"/>
    </source>
</evidence>
<dbReference type="PANTHER" id="PTHR12622">
    <property type="entry name" value="DELTEX-RELATED"/>
    <property type="match status" value="1"/>
</dbReference>